<feature type="domain" description="Thioester reductase (TE)" evidence="1">
    <location>
        <begin position="8"/>
        <end position="243"/>
    </location>
</feature>
<dbReference type="PANTHER" id="PTHR11011:SF45">
    <property type="entry name" value="FATTY ACYL-COA REDUCTASE CG8306-RELATED"/>
    <property type="match status" value="1"/>
</dbReference>
<dbReference type="InterPro" id="IPR026055">
    <property type="entry name" value="FAR"/>
</dbReference>
<organism evidence="2 3">
    <name type="scientific">Cohnella kolymensis</name>
    <dbReference type="NCBI Taxonomy" id="1590652"/>
    <lineage>
        <taxon>Bacteria</taxon>
        <taxon>Bacillati</taxon>
        <taxon>Bacillota</taxon>
        <taxon>Bacilli</taxon>
        <taxon>Bacillales</taxon>
        <taxon>Paenibacillaceae</taxon>
        <taxon>Cohnella</taxon>
    </lineage>
</organism>
<dbReference type="CDD" id="cd05263">
    <property type="entry name" value="MupV_like_SDR_e"/>
    <property type="match status" value="1"/>
</dbReference>
<dbReference type="Pfam" id="PF07993">
    <property type="entry name" value="NAD_binding_4"/>
    <property type="match status" value="1"/>
</dbReference>
<evidence type="ECO:0000313" key="3">
    <source>
        <dbReference type="Proteomes" id="UP000054526"/>
    </source>
</evidence>
<dbReference type="Gene3D" id="3.40.50.720">
    <property type="entry name" value="NAD(P)-binding Rossmann-like Domain"/>
    <property type="match status" value="1"/>
</dbReference>
<dbReference type="Proteomes" id="UP000054526">
    <property type="component" value="Unassembled WGS sequence"/>
</dbReference>
<dbReference type="SUPFAM" id="SSF51735">
    <property type="entry name" value="NAD(P)-binding Rossmann-fold domains"/>
    <property type="match status" value="1"/>
</dbReference>
<comment type="caution">
    <text evidence="2">The sequence shown here is derived from an EMBL/GenBank/DDBJ whole genome shotgun (WGS) entry which is preliminary data.</text>
</comment>
<dbReference type="EMBL" id="JXAL01000003">
    <property type="protein sequence ID" value="KIL37043.1"/>
    <property type="molecule type" value="Genomic_DNA"/>
</dbReference>
<dbReference type="RefSeq" id="WP_041060435.1">
    <property type="nucleotide sequence ID" value="NZ_JXAL01000003.1"/>
</dbReference>
<gene>
    <name evidence="2" type="ORF">SD71_05150</name>
</gene>
<protein>
    <submittedName>
        <fullName evidence="2">3-beta hydroxysteroid dehydrogenase</fullName>
    </submittedName>
</protein>
<dbReference type="PANTHER" id="PTHR11011">
    <property type="entry name" value="MALE STERILITY PROTEIN 2-RELATED"/>
    <property type="match status" value="1"/>
</dbReference>
<keyword evidence="3" id="KW-1185">Reference proteome</keyword>
<sequence length="366" mass="41446">MSRCYFFTGFPGFIASSLIRQIIRDHHAAIGHIYLLVLPDLLEKAREEVQRVSAEEGLPFERFSLISGDITKPDLDILPERNGLLQHEVTHVFHLAAVYDLAVPRQIAFNVNVNGTRNVNDWVQGLHNIERYVYFSTAYVSGTREGRILESELDRDQSFKNHYESTKFEAEMLVRQVMGKVPTTIIRPGIVKGNSQTGETIKFDGPYFILNVFDKVRFLPLIPYLGAGEAEGNFVPVDYVLSATIYLGHANAGIGKTYHLTDPKPYRMKDVYRFLLAEYLGKEPIGTIPLAAAKGFLSIPALRKWLRIEKESLDYLACMAAYDCTQAQNDLRGSGIVCPDFKDTVGSMVQFYERHKNDTNKQLRIS</sequence>
<dbReference type="InterPro" id="IPR036291">
    <property type="entry name" value="NAD(P)-bd_dom_sf"/>
</dbReference>
<evidence type="ECO:0000313" key="2">
    <source>
        <dbReference type="EMBL" id="KIL37043.1"/>
    </source>
</evidence>
<name>A0ABR5A891_9BACL</name>
<evidence type="ECO:0000259" key="1">
    <source>
        <dbReference type="Pfam" id="PF07993"/>
    </source>
</evidence>
<accession>A0ABR5A891</accession>
<dbReference type="InterPro" id="IPR013120">
    <property type="entry name" value="FAR_NAD-bd"/>
</dbReference>
<reference evidence="2 3" key="1">
    <citation type="submission" date="2014-12" db="EMBL/GenBank/DDBJ databases">
        <title>Draft genome sequence of Cohnella kolymensis strain B-2846.</title>
        <authorList>
            <person name="Karlyshev A.V."/>
            <person name="Kudryashova E.B."/>
        </authorList>
    </citation>
    <scope>NUCLEOTIDE SEQUENCE [LARGE SCALE GENOMIC DNA]</scope>
    <source>
        <strain evidence="2 3">VKM B-2846</strain>
    </source>
</reference>
<proteinExistence type="predicted"/>